<keyword evidence="2" id="KW-1185">Reference proteome</keyword>
<protein>
    <submittedName>
        <fullName evidence="1">Uncharacterized protein</fullName>
    </submittedName>
</protein>
<dbReference type="EMBL" id="CM035432">
    <property type="protein sequence ID" value="KAH7295222.1"/>
    <property type="molecule type" value="Genomic_DNA"/>
</dbReference>
<gene>
    <name evidence="1" type="ORF">KP509_27G037700</name>
</gene>
<sequence length="28" mass="2914">MKFLIELWAALTGSSDDEGSATGEKAEG</sequence>
<dbReference type="AlphaFoldDB" id="A0A8T2RFG2"/>
<organism evidence="1 2">
    <name type="scientific">Ceratopteris richardii</name>
    <name type="common">Triangle waterfern</name>
    <dbReference type="NCBI Taxonomy" id="49495"/>
    <lineage>
        <taxon>Eukaryota</taxon>
        <taxon>Viridiplantae</taxon>
        <taxon>Streptophyta</taxon>
        <taxon>Embryophyta</taxon>
        <taxon>Tracheophyta</taxon>
        <taxon>Polypodiopsida</taxon>
        <taxon>Polypodiidae</taxon>
        <taxon>Polypodiales</taxon>
        <taxon>Pteridineae</taxon>
        <taxon>Pteridaceae</taxon>
        <taxon>Parkerioideae</taxon>
        <taxon>Ceratopteris</taxon>
    </lineage>
</organism>
<reference evidence="1 2" key="1">
    <citation type="submission" date="2021-08" db="EMBL/GenBank/DDBJ databases">
        <title>WGS assembly of Ceratopteris richardii.</title>
        <authorList>
            <person name="Marchant D.B."/>
            <person name="Chen G."/>
            <person name="Jenkins J."/>
            <person name="Shu S."/>
            <person name="Leebens-Mack J."/>
            <person name="Grimwood J."/>
            <person name="Schmutz J."/>
            <person name="Soltis P."/>
            <person name="Soltis D."/>
            <person name="Chen Z.-H."/>
        </authorList>
    </citation>
    <scope>NUCLEOTIDE SEQUENCE [LARGE SCALE GENOMIC DNA]</scope>
    <source>
        <strain evidence="1">Whitten #5841</strain>
        <tissue evidence="1">Leaf</tissue>
    </source>
</reference>
<evidence type="ECO:0000313" key="1">
    <source>
        <dbReference type="EMBL" id="KAH7295222.1"/>
    </source>
</evidence>
<accession>A0A8T2RFG2</accession>
<name>A0A8T2RFG2_CERRI</name>
<dbReference type="Proteomes" id="UP000825935">
    <property type="component" value="Chromosome 27"/>
</dbReference>
<evidence type="ECO:0000313" key="2">
    <source>
        <dbReference type="Proteomes" id="UP000825935"/>
    </source>
</evidence>
<comment type="caution">
    <text evidence="1">The sequence shown here is derived from an EMBL/GenBank/DDBJ whole genome shotgun (WGS) entry which is preliminary data.</text>
</comment>
<proteinExistence type="predicted"/>